<feature type="domain" description="Metallo-beta-lactamase" evidence="1">
    <location>
        <begin position="24"/>
        <end position="237"/>
    </location>
</feature>
<dbReference type="Gene3D" id="1.10.10.10">
    <property type="entry name" value="Winged helix-like DNA-binding domain superfamily/Winged helix DNA-binding domain"/>
    <property type="match status" value="1"/>
</dbReference>
<gene>
    <name evidence="2" type="primary">gloB_5</name>
    <name evidence="2" type="ORF">Dxin01_03964</name>
</gene>
<dbReference type="CDD" id="cd07725">
    <property type="entry name" value="TTHA1429-like_MBL-fold"/>
    <property type="match status" value="1"/>
</dbReference>
<dbReference type="Proteomes" id="UP001458946">
    <property type="component" value="Unassembled WGS sequence"/>
</dbReference>
<dbReference type="InterPro" id="IPR001279">
    <property type="entry name" value="Metallo-B-lactamas"/>
</dbReference>
<dbReference type="EMBL" id="BAABRN010000095">
    <property type="protein sequence ID" value="GAA5504195.1"/>
    <property type="molecule type" value="Genomic_DNA"/>
</dbReference>
<dbReference type="InterPro" id="IPR036866">
    <property type="entry name" value="RibonucZ/Hydroxyglut_hydro"/>
</dbReference>
<dbReference type="Pfam" id="PF21221">
    <property type="entry name" value="B_lactamase-like_C"/>
    <property type="match status" value="1"/>
</dbReference>
<dbReference type="GO" id="GO:0016787">
    <property type="term" value="F:hydrolase activity"/>
    <property type="evidence" value="ECO:0007669"/>
    <property type="project" value="UniProtKB-KW"/>
</dbReference>
<dbReference type="SUPFAM" id="SSF56281">
    <property type="entry name" value="Metallo-hydrolase/oxidoreductase"/>
    <property type="match status" value="1"/>
</dbReference>
<organism evidence="2 3">
    <name type="scientific">Deinococcus xinjiangensis</name>
    <dbReference type="NCBI Taxonomy" id="457454"/>
    <lineage>
        <taxon>Bacteria</taxon>
        <taxon>Thermotogati</taxon>
        <taxon>Deinococcota</taxon>
        <taxon>Deinococci</taxon>
        <taxon>Deinococcales</taxon>
        <taxon>Deinococcaceae</taxon>
        <taxon>Deinococcus</taxon>
    </lineage>
</organism>
<keyword evidence="2" id="KW-0378">Hydrolase</keyword>
<protein>
    <submittedName>
        <fullName evidence="2">Hydroxyacylglutathione hydrolase</fullName>
    </submittedName>
</protein>
<comment type="caution">
    <text evidence="2">The sequence shown here is derived from an EMBL/GenBank/DDBJ whole genome shotgun (WGS) entry which is preliminary data.</text>
</comment>
<dbReference type="Pfam" id="PF00753">
    <property type="entry name" value="Lactamase_B"/>
    <property type="match status" value="1"/>
</dbReference>
<dbReference type="SMART" id="SM00849">
    <property type="entry name" value="Lactamase_B"/>
    <property type="match status" value="1"/>
</dbReference>
<dbReference type="RefSeq" id="WP_353544162.1">
    <property type="nucleotide sequence ID" value="NZ_BAABRN010000095.1"/>
</dbReference>
<dbReference type="PANTHER" id="PTHR23131:SF4">
    <property type="entry name" value="METALLO-BETA-LACTAMASE SUPERFAMILY POTEIN"/>
    <property type="match status" value="1"/>
</dbReference>
<proteinExistence type="predicted"/>
<dbReference type="InterPro" id="IPR036388">
    <property type="entry name" value="WH-like_DNA-bd_sf"/>
</dbReference>
<evidence type="ECO:0000313" key="2">
    <source>
        <dbReference type="EMBL" id="GAA5504195.1"/>
    </source>
</evidence>
<dbReference type="InterPro" id="IPR050662">
    <property type="entry name" value="Sec-metab_biosynth-thioest"/>
</dbReference>
<dbReference type="Gene3D" id="3.60.15.10">
    <property type="entry name" value="Ribonuclease Z/Hydroxyacylglutathione hydrolase-like"/>
    <property type="match status" value="1"/>
</dbReference>
<evidence type="ECO:0000313" key="3">
    <source>
        <dbReference type="Proteomes" id="UP001458946"/>
    </source>
</evidence>
<name>A0ABP9VG48_9DEIO</name>
<keyword evidence="3" id="KW-1185">Reference proteome</keyword>
<sequence length="326" mass="36446">MSQATVTRVLDTLHVLEVPIPFPMKTVTVVVDTAQPVTLVDAGLYTPEARTALEEGLAQLGLKLSDVERVIVTHHHPDHYGMAGVLEELGAEIYMLGSEWERGGLYWRDWENWLPKQLEGMHENGLPRDLHDSQEQFHRFLCGLVRPAQNVKLLREGQTVTLAGREWEVLCLNGHADGHLSLWLPEEGLLLAADAILPKITPNIGLWIYSRPNPLADYFGTLGQIAALGAARAIVGHHGPLMTEVTARAKSLKHHHHERLDFLLGVVRQQPDHAYALARRMFTRSLNEANLRFALAETLAHLEYLRLEGQLGRESRDGVLIYHSGG</sequence>
<dbReference type="InterPro" id="IPR048933">
    <property type="entry name" value="B_lactamase-like_C"/>
</dbReference>
<evidence type="ECO:0000259" key="1">
    <source>
        <dbReference type="SMART" id="SM00849"/>
    </source>
</evidence>
<reference evidence="2 3" key="1">
    <citation type="submission" date="2024-02" db="EMBL/GenBank/DDBJ databases">
        <title>Deinococcus xinjiangensis NBRC 107630.</title>
        <authorList>
            <person name="Ichikawa N."/>
            <person name="Katano-Makiyama Y."/>
            <person name="Hidaka K."/>
        </authorList>
    </citation>
    <scope>NUCLEOTIDE SEQUENCE [LARGE SCALE GENOMIC DNA]</scope>
    <source>
        <strain evidence="2 3">NBRC 107630</strain>
    </source>
</reference>
<accession>A0ABP9VG48</accession>
<dbReference type="PANTHER" id="PTHR23131">
    <property type="entry name" value="ENDORIBONUCLEASE LACTB2"/>
    <property type="match status" value="1"/>
</dbReference>